<feature type="domain" description="tRNA intron endonuclease catalytic" evidence="4">
    <location>
        <begin position="139"/>
        <end position="211"/>
    </location>
</feature>
<dbReference type="CDD" id="cd22363">
    <property type="entry name" value="tRNA-intron_lyase_C"/>
    <property type="match status" value="1"/>
</dbReference>
<evidence type="ECO:0000313" key="7">
    <source>
        <dbReference type="Proteomes" id="UP001303046"/>
    </source>
</evidence>
<dbReference type="InterPro" id="IPR006678">
    <property type="entry name" value="tRNA_intron_Endonuc_N"/>
</dbReference>
<evidence type="ECO:0000256" key="1">
    <source>
        <dbReference type="ARBA" id="ARBA00008078"/>
    </source>
</evidence>
<accession>A0ABR1D8F3</accession>
<dbReference type="EMBL" id="JAVFWL010000004">
    <property type="protein sequence ID" value="KAK6746774.1"/>
    <property type="molecule type" value="Genomic_DNA"/>
</dbReference>
<dbReference type="Gene3D" id="3.40.1170.20">
    <property type="entry name" value="tRNA intron endonuclease, N-terminal domain"/>
    <property type="match status" value="1"/>
</dbReference>
<dbReference type="Pfam" id="PF01974">
    <property type="entry name" value="tRNA_int_endo"/>
    <property type="match status" value="1"/>
</dbReference>
<evidence type="ECO:0000259" key="4">
    <source>
        <dbReference type="Pfam" id="PF01974"/>
    </source>
</evidence>
<comment type="catalytic activity">
    <reaction evidence="3">
        <text>pretRNA = a 3'-half-tRNA molecule with a 5'-OH end + a 5'-half-tRNA molecule with a 2',3'-cyclic phosphate end + an intron with a 2',3'-cyclic phosphate and a 5'-hydroxyl terminus.</text>
        <dbReference type="EC" id="4.6.1.16"/>
    </reaction>
</comment>
<proteinExistence type="inferred from homology"/>
<keyword evidence="7" id="KW-1185">Reference proteome</keyword>
<protein>
    <recommendedName>
        <fullName evidence="2">tRNA-intron lyase</fullName>
        <ecNumber evidence="2">4.6.1.16</ecNumber>
    </recommendedName>
</protein>
<evidence type="ECO:0000259" key="5">
    <source>
        <dbReference type="Pfam" id="PF02778"/>
    </source>
</evidence>
<evidence type="ECO:0000313" key="6">
    <source>
        <dbReference type="EMBL" id="KAK6746774.1"/>
    </source>
</evidence>
<comment type="similarity">
    <text evidence="1">Belongs to the tRNA-intron endonuclease family.</text>
</comment>
<name>A0ABR1D8F3_NECAM</name>
<dbReference type="InterPro" id="IPR006676">
    <property type="entry name" value="tRNA_splic"/>
</dbReference>
<comment type="caution">
    <text evidence="6">The sequence shown here is derived from an EMBL/GenBank/DDBJ whole genome shotgun (WGS) entry which is preliminary data.</text>
</comment>
<dbReference type="Pfam" id="PF02778">
    <property type="entry name" value="tRNA_int_endo_N"/>
    <property type="match status" value="1"/>
</dbReference>
<dbReference type="Proteomes" id="UP001303046">
    <property type="component" value="Unassembled WGS sequence"/>
</dbReference>
<dbReference type="SUPFAM" id="SSF53032">
    <property type="entry name" value="tRNA-intron endonuclease catalytic domain-like"/>
    <property type="match status" value="1"/>
</dbReference>
<dbReference type="PANTHER" id="PTHR21227">
    <property type="entry name" value="TRNA-SPLICING ENDONUCLEASE SUBUNIT SEN2"/>
    <property type="match status" value="1"/>
</dbReference>
<gene>
    <name evidence="6" type="primary">Necator_chrIV.g13480</name>
    <name evidence="6" type="ORF">RB195_000189</name>
</gene>
<dbReference type="EC" id="4.6.1.16" evidence="2"/>
<feature type="domain" description="tRNA intron endonuclease N-terminal" evidence="5">
    <location>
        <begin position="29"/>
        <end position="128"/>
    </location>
</feature>
<dbReference type="InterPro" id="IPR036167">
    <property type="entry name" value="tRNA_intron_Endo_cat-like_sf"/>
</dbReference>
<organism evidence="6 7">
    <name type="scientific">Necator americanus</name>
    <name type="common">Human hookworm</name>
    <dbReference type="NCBI Taxonomy" id="51031"/>
    <lineage>
        <taxon>Eukaryota</taxon>
        <taxon>Metazoa</taxon>
        <taxon>Ecdysozoa</taxon>
        <taxon>Nematoda</taxon>
        <taxon>Chromadorea</taxon>
        <taxon>Rhabditida</taxon>
        <taxon>Rhabditina</taxon>
        <taxon>Rhabditomorpha</taxon>
        <taxon>Strongyloidea</taxon>
        <taxon>Ancylostomatidae</taxon>
        <taxon>Bunostominae</taxon>
        <taxon>Necator</taxon>
    </lineage>
</organism>
<dbReference type="InterPro" id="IPR011856">
    <property type="entry name" value="tRNA_endonuc-like_dom_sf"/>
</dbReference>
<sequence>MNLIKHEKKSGGDEVDAQVPLRISKAIIYGGSVIVPDVISSEHIYTHGGYGYYMGDRQDRVNHLLFPGETVGGVDIPPLSEAGRDWSERSPVHDRLYLSPEETIFLSIEMKMLEVSENKRVLTPDELWLRMRDLGGSMFLKKYVVYRYLRRCGWCVRSGLPYGCHYLIYRGSPESHHAAAGVKIETQIEPRFFVGMNRVLTNMKKALIIMSPTIPDGLNTASHRSADSVLISMSTSTTMFVERKMNELKAKNNEEVILNSKKEEK</sequence>
<dbReference type="Gene3D" id="3.40.1350.10">
    <property type="match status" value="1"/>
</dbReference>
<dbReference type="InterPro" id="IPR006677">
    <property type="entry name" value="tRNA_intron_Endonuc_cat-like"/>
</dbReference>
<evidence type="ECO:0000256" key="2">
    <source>
        <dbReference type="ARBA" id="ARBA00012573"/>
    </source>
</evidence>
<reference evidence="6 7" key="1">
    <citation type="submission" date="2023-08" db="EMBL/GenBank/DDBJ databases">
        <title>A Necator americanus chromosomal reference genome.</title>
        <authorList>
            <person name="Ilik V."/>
            <person name="Petrzelkova K.J."/>
            <person name="Pardy F."/>
            <person name="Fuh T."/>
            <person name="Niatou-Singa F.S."/>
            <person name="Gouil Q."/>
            <person name="Baker L."/>
            <person name="Ritchie M.E."/>
            <person name="Jex A.R."/>
            <person name="Gazzola D."/>
            <person name="Li H."/>
            <person name="Toshio Fujiwara R."/>
            <person name="Zhan B."/>
            <person name="Aroian R.V."/>
            <person name="Pafco B."/>
            <person name="Schwarz E.M."/>
        </authorList>
    </citation>
    <scope>NUCLEOTIDE SEQUENCE [LARGE SCALE GENOMIC DNA]</scope>
    <source>
        <strain evidence="6 7">Aroian</strain>
        <tissue evidence="6">Whole animal</tissue>
    </source>
</reference>
<dbReference type="PANTHER" id="PTHR21227:SF0">
    <property type="entry name" value="TRNA-SPLICING ENDONUCLEASE SUBUNIT SEN2"/>
    <property type="match status" value="1"/>
</dbReference>
<evidence type="ECO:0000256" key="3">
    <source>
        <dbReference type="ARBA" id="ARBA00034031"/>
    </source>
</evidence>